<keyword evidence="5 11" id="KW-0813">Transport</keyword>
<comment type="similarity">
    <text evidence="3 11">Belongs to the plastocyanin family.</text>
</comment>
<dbReference type="RefSeq" id="WP_095723567.1">
    <property type="nucleotide sequence ID" value="NZ_NTFS01000282.1"/>
</dbReference>
<dbReference type="OrthoDB" id="680163at2"/>
<keyword evidence="10 11" id="KW-0472">Membrane</keyword>
<dbReference type="InterPro" id="IPR008972">
    <property type="entry name" value="Cupredoxin"/>
</dbReference>
<evidence type="ECO:0000313" key="14">
    <source>
        <dbReference type="EMBL" id="PAX52109.1"/>
    </source>
</evidence>
<evidence type="ECO:0000256" key="3">
    <source>
        <dbReference type="ARBA" id="ARBA00005338"/>
    </source>
</evidence>
<keyword evidence="8 11" id="KW-0186">Copper</keyword>
<comment type="function">
    <text evidence="1 11">Participates in electron transfer between P700 and the cytochrome b6-f complex in photosystem I.</text>
</comment>
<feature type="binding site" evidence="11 12">
    <location>
        <position position="73"/>
    </location>
    <ligand>
        <name>Cu cation</name>
        <dbReference type="ChEBI" id="CHEBI:23378"/>
    </ligand>
</feature>
<evidence type="ECO:0000256" key="9">
    <source>
        <dbReference type="ARBA" id="ARBA00023078"/>
    </source>
</evidence>
<dbReference type="SUPFAM" id="SSF49503">
    <property type="entry name" value="Cupredoxins"/>
    <property type="match status" value="1"/>
</dbReference>
<proteinExistence type="inferred from homology"/>
<keyword evidence="15" id="KW-1185">Reference proteome</keyword>
<dbReference type="GO" id="GO:0005507">
    <property type="term" value="F:copper ion binding"/>
    <property type="evidence" value="ECO:0007669"/>
    <property type="project" value="UniProtKB-UniRule"/>
</dbReference>
<evidence type="ECO:0000256" key="11">
    <source>
        <dbReference type="HAMAP-Rule" id="MF_00566"/>
    </source>
</evidence>
<evidence type="ECO:0000256" key="10">
    <source>
        <dbReference type="ARBA" id="ARBA00023136"/>
    </source>
</evidence>
<dbReference type="InterPro" id="IPR023511">
    <property type="entry name" value="Plastocyanin_cyanobac"/>
</dbReference>
<keyword evidence="6 11" id="KW-0479">Metal-binding</keyword>
<dbReference type="PANTHER" id="PTHR34192:SF10">
    <property type="entry name" value="PLASTOCYANIN MAJOR ISOFORM, CHLOROPLASTIC-RELATED"/>
    <property type="match status" value="1"/>
</dbReference>
<dbReference type="CDD" id="cd04219">
    <property type="entry name" value="Plastocyanin"/>
    <property type="match status" value="1"/>
</dbReference>
<feature type="binding site" evidence="11 12">
    <location>
        <position position="126"/>
    </location>
    <ligand>
        <name>Cu cation</name>
        <dbReference type="ChEBI" id="CHEBI:23378"/>
    </ligand>
</feature>
<dbReference type="PRINTS" id="PR00156">
    <property type="entry name" value="COPPERBLUE"/>
</dbReference>
<protein>
    <recommendedName>
        <fullName evidence="4 11">Plastocyanin</fullName>
    </recommendedName>
</protein>
<accession>A0A2A2TFB6</accession>
<evidence type="ECO:0000256" key="4">
    <source>
        <dbReference type="ARBA" id="ARBA00020130"/>
    </source>
</evidence>
<evidence type="ECO:0000259" key="13">
    <source>
        <dbReference type="Pfam" id="PF00127"/>
    </source>
</evidence>
<dbReference type="Proteomes" id="UP000218238">
    <property type="component" value="Unassembled WGS sequence"/>
</dbReference>
<comment type="caution">
    <text evidence="14">The sequence shown here is derived from an EMBL/GenBank/DDBJ whole genome shotgun (WGS) entry which is preliminary data.</text>
</comment>
<name>A0A2A2TFB6_9CYAN</name>
<dbReference type="InterPro" id="IPR001235">
    <property type="entry name" value="Copper_blue_Plastocyanin"/>
</dbReference>
<dbReference type="HAMAP" id="MF_00566">
    <property type="entry name" value="Cytb6_f_plastocyanin"/>
    <property type="match status" value="1"/>
</dbReference>
<sequence>MKSIAINLRRLSLTALAMFLVVSSFFVFIPSALAETYTIKLGSDKGMLAFEPAKVTIKAGDTIKWVNNKVPPHNVVFDGVKNAAKSADFAKALSHKQLMMNPGQAQETTFPADTVAGEYTFYCEPHRGAGMVGKIIVEG</sequence>
<evidence type="ECO:0000256" key="2">
    <source>
        <dbReference type="ARBA" id="ARBA00004526"/>
    </source>
</evidence>
<dbReference type="EMBL" id="NTFS01000282">
    <property type="protein sequence ID" value="PAX52109.1"/>
    <property type="molecule type" value="Genomic_DNA"/>
</dbReference>
<evidence type="ECO:0000313" key="15">
    <source>
        <dbReference type="Proteomes" id="UP000218238"/>
    </source>
</evidence>
<dbReference type="PROSITE" id="PS00196">
    <property type="entry name" value="COPPER_BLUE"/>
    <property type="match status" value="1"/>
</dbReference>
<keyword evidence="7 11" id="KW-0249">Electron transport</keyword>
<dbReference type="GO" id="GO:0009055">
    <property type="term" value="F:electron transfer activity"/>
    <property type="evidence" value="ECO:0007669"/>
    <property type="project" value="UniProtKB-UniRule"/>
</dbReference>
<evidence type="ECO:0000256" key="12">
    <source>
        <dbReference type="PIRSR" id="PIRSR602387-1"/>
    </source>
</evidence>
<evidence type="ECO:0000256" key="1">
    <source>
        <dbReference type="ARBA" id="ARBA00002820"/>
    </source>
</evidence>
<dbReference type="GO" id="GO:0031676">
    <property type="term" value="C:plasma membrane-derived thylakoid membrane"/>
    <property type="evidence" value="ECO:0007669"/>
    <property type="project" value="UniProtKB-SubCell"/>
</dbReference>
<feature type="binding site" evidence="11 12">
    <location>
        <position position="131"/>
    </location>
    <ligand>
        <name>Cu cation</name>
        <dbReference type="ChEBI" id="CHEBI:23378"/>
    </ligand>
</feature>
<reference evidence="14 15" key="1">
    <citation type="submission" date="2017-08" db="EMBL/GenBank/DDBJ databases">
        <title>Draft genome sequence of filamentous cyanobacterium Calothrix elsteri CCALA 953.</title>
        <authorList>
            <person name="Gagunashvili A.N."/>
            <person name="Elster J."/>
            <person name="Andresson O.S."/>
        </authorList>
    </citation>
    <scope>NUCLEOTIDE SEQUENCE [LARGE SCALE GENOMIC DNA]</scope>
    <source>
        <strain evidence="14 15">CCALA 953</strain>
    </source>
</reference>
<dbReference type="AlphaFoldDB" id="A0A2A2TFB6"/>
<dbReference type="Pfam" id="PF00127">
    <property type="entry name" value="Copper-bind"/>
    <property type="match status" value="1"/>
</dbReference>
<feature type="binding site" evidence="11 12">
    <location>
        <position position="123"/>
    </location>
    <ligand>
        <name>Cu cation</name>
        <dbReference type="ChEBI" id="CHEBI:23378"/>
    </ligand>
</feature>
<gene>
    <name evidence="11" type="primary">petE</name>
    <name evidence="14" type="ORF">CK510_21065</name>
</gene>
<dbReference type="PANTHER" id="PTHR34192">
    <property type="entry name" value="PLASTOCYANIN MAJOR ISOFORM, CHLOROPLASTIC-RELATED"/>
    <property type="match status" value="1"/>
</dbReference>
<keyword evidence="9 11" id="KW-0793">Thylakoid</keyword>
<evidence type="ECO:0000256" key="8">
    <source>
        <dbReference type="ARBA" id="ARBA00023008"/>
    </source>
</evidence>
<organism evidence="14 15">
    <name type="scientific">Brunnivagina elsteri CCALA 953</name>
    <dbReference type="NCBI Taxonomy" id="987040"/>
    <lineage>
        <taxon>Bacteria</taxon>
        <taxon>Bacillati</taxon>
        <taxon>Cyanobacteriota</taxon>
        <taxon>Cyanophyceae</taxon>
        <taxon>Nostocales</taxon>
        <taxon>Calotrichaceae</taxon>
        <taxon>Brunnivagina</taxon>
    </lineage>
</organism>
<evidence type="ECO:0000256" key="7">
    <source>
        <dbReference type="ARBA" id="ARBA00022982"/>
    </source>
</evidence>
<keyword evidence="11" id="KW-0732">Signal</keyword>
<comment type="cofactor">
    <cofactor evidence="12">
        <name>Cu(2+)</name>
        <dbReference type="ChEBI" id="CHEBI:29036"/>
    </cofactor>
    <text evidence="12">The crystal structure with reduced Cu(1+) has also been determined.</text>
</comment>
<evidence type="ECO:0000256" key="5">
    <source>
        <dbReference type="ARBA" id="ARBA00022448"/>
    </source>
</evidence>
<dbReference type="InterPro" id="IPR028871">
    <property type="entry name" value="BlueCu_1_BS"/>
</dbReference>
<dbReference type="PRINTS" id="PR00157">
    <property type="entry name" value="PLASTOCYANIN"/>
</dbReference>
<dbReference type="InterPro" id="IPR002387">
    <property type="entry name" value="Plastocyanin"/>
</dbReference>
<comment type="subcellular location">
    <subcellularLocation>
        <location evidence="2 11">Cellular thylakoid membrane</location>
        <topology evidence="2 11">Peripheral membrane protein</topology>
        <orientation evidence="2 11">Lumenal side</orientation>
    </subcellularLocation>
</comment>
<dbReference type="InterPro" id="IPR000923">
    <property type="entry name" value="BlueCu_1"/>
</dbReference>
<evidence type="ECO:0000256" key="6">
    <source>
        <dbReference type="ARBA" id="ARBA00022723"/>
    </source>
</evidence>
<feature type="domain" description="Blue (type 1) copper" evidence="13">
    <location>
        <begin position="38"/>
        <end position="138"/>
    </location>
</feature>
<dbReference type="NCBIfam" id="TIGR02656">
    <property type="entry name" value="cyanin_plasto"/>
    <property type="match status" value="1"/>
</dbReference>
<dbReference type="Gene3D" id="2.60.40.420">
    <property type="entry name" value="Cupredoxins - blue copper proteins"/>
    <property type="match status" value="1"/>
</dbReference>